<comment type="caution">
    <text evidence="2">Lacks conserved residue(s) required for the propagation of feature annotation.</text>
</comment>
<dbReference type="AlphaFoldDB" id="A0A813U4I6"/>
<dbReference type="GO" id="GO:0016020">
    <property type="term" value="C:membrane"/>
    <property type="evidence" value="ECO:0007669"/>
    <property type="project" value="InterPro"/>
</dbReference>
<evidence type="ECO:0000313" key="6">
    <source>
        <dbReference type="Proteomes" id="UP000663860"/>
    </source>
</evidence>
<evidence type="ECO:0000313" key="4">
    <source>
        <dbReference type="EMBL" id="CAF0818272.1"/>
    </source>
</evidence>
<reference evidence="4" key="1">
    <citation type="submission" date="2021-02" db="EMBL/GenBank/DDBJ databases">
        <authorList>
            <person name="Nowell W R."/>
        </authorList>
    </citation>
    <scope>NUCLEOTIDE SEQUENCE</scope>
</reference>
<feature type="disulfide bond" evidence="2">
    <location>
        <begin position="114"/>
        <end position="124"/>
    </location>
</feature>
<protein>
    <recommendedName>
        <fullName evidence="3">SRCR domain-containing protein</fullName>
    </recommendedName>
</protein>
<feature type="domain" description="SRCR" evidence="3">
    <location>
        <begin position="31"/>
        <end position="148"/>
    </location>
</feature>
<organism evidence="4 6">
    <name type="scientific">Adineta steineri</name>
    <dbReference type="NCBI Taxonomy" id="433720"/>
    <lineage>
        <taxon>Eukaryota</taxon>
        <taxon>Metazoa</taxon>
        <taxon>Spiralia</taxon>
        <taxon>Gnathifera</taxon>
        <taxon>Rotifera</taxon>
        <taxon>Eurotatoria</taxon>
        <taxon>Bdelloidea</taxon>
        <taxon>Adinetida</taxon>
        <taxon>Adinetidae</taxon>
        <taxon>Adineta</taxon>
    </lineage>
</organism>
<proteinExistence type="predicted"/>
<evidence type="ECO:0000256" key="2">
    <source>
        <dbReference type="PROSITE-ProRule" id="PRU00196"/>
    </source>
</evidence>
<dbReference type="Gene3D" id="3.10.250.10">
    <property type="entry name" value="SRCR-like domain"/>
    <property type="match status" value="1"/>
</dbReference>
<accession>A0A813U4I6</accession>
<dbReference type="SUPFAM" id="SSF56487">
    <property type="entry name" value="SRCR-like"/>
    <property type="match status" value="1"/>
</dbReference>
<dbReference type="InterPro" id="IPR001190">
    <property type="entry name" value="SRCR"/>
</dbReference>
<keyword evidence="1 2" id="KW-1015">Disulfide bond</keyword>
<name>A0A813U4I6_9BILA</name>
<sequence>MTTLPCDPRTFKTGDYPGRLISIDVTGFNPLKLRARMRLTNSTDEISFEGMAYTGSNNPLPIAAATTACRSLGCSEYTVNTRVYWNQYEDCLFTCPDGKSAKRTCQFMLDSFTCKADAMNLAECQTGSFWAMSNQNPLSYAGAQVVCADCGEN</sequence>
<dbReference type="Proteomes" id="UP000663860">
    <property type="component" value="Unassembled WGS sequence"/>
</dbReference>
<comment type="caution">
    <text evidence="4">The sequence shown here is derived from an EMBL/GenBank/DDBJ whole genome shotgun (WGS) entry which is preliminary data.</text>
</comment>
<dbReference type="InterPro" id="IPR036772">
    <property type="entry name" value="SRCR-like_dom_sf"/>
</dbReference>
<evidence type="ECO:0000256" key="1">
    <source>
        <dbReference type="ARBA" id="ARBA00023157"/>
    </source>
</evidence>
<dbReference type="EMBL" id="CAJNOE010000052">
    <property type="protein sequence ID" value="CAF0818272.1"/>
    <property type="molecule type" value="Genomic_DNA"/>
</dbReference>
<dbReference type="EMBL" id="CAJOBB010003530">
    <property type="protein sequence ID" value="CAF4045464.1"/>
    <property type="molecule type" value="Genomic_DNA"/>
</dbReference>
<dbReference type="Proteomes" id="UP000663868">
    <property type="component" value="Unassembled WGS sequence"/>
</dbReference>
<evidence type="ECO:0000313" key="5">
    <source>
        <dbReference type="EMBL" id="CAF4045464.1"/>
    </source>
</evidence>
<gene>
    <name evidence="4" type="ORF">IZO911_LOCUS7852</name>
    <name evidence="5" type="ORF">KXQ929_LOCUS31186</name>
</gene>
<dbReference type="PROSITE" id="PS50287">
    <property type="entry name" value="SRCR_2"/>
    <property type="match status" value="1"/>
</dbReference>
<evidence type="ECO:0000259" key="3">
    <source>
        <dbReference type="PROSITE" id="PS50287"/>
    </source>
</evidence>